<dbReference type="OrthoDB" id="42277at2759"/>
<dbReference type="PANTHER" id="PTHR14146">
    <property type="entry name" value="EXOCYST COMPLEX COMPONENT 4"/>
    <property type="match status" value="1"/>
</dbReference>
<feature type="region of interest" description="Disordered" evidence="3">
    <location>
        <begin position="447"/>
        <end position="495"/>
    </location>
</feature>
<sequence>MAPKGKNKGKDKKGKKKSVKVASSKEPKAEDGKASSDKKDPNNNKNEKGAKGGKNAPQEGAQGGRKGRRRVDEPPEEQVYVSPFSDDPDDGFGFGDDHAADLADLEHMLNVEVDEDFFVEPRYFHTLRRVINVLGIHVTDDGKEDTGKSVLERNPAYQNLQKQAKVVEEAIEHMSRVYCNALNRSVIQVGRIAREFEDAIEKVESLRRQLRVIQDTIGARSIAKSQKSGGNAGNEDEDAAGNEVMDMTPATHMSLRELWMKKLESEALLSLIAKVNVVREAPGRFDLLTSTVGNHHTCRIGAATQCLTNALETMFSDEISQVEALSSILENLMLRKSTCEEIVWETLEDILYLRTSNGPVLKLMITTNSQQQQQQQQSQQKLAGNVTGGTGAADDATVIKDNNNKDSNNNNNNENAANVPTVFRKIYNPFHKNYQLLCVEETDDVSIDSQASGASDDEDWEEDNQNRKDATHKRATSETSFGSHSVDDEGNKKHTKRMMIPKVIIESELDLTKDELRCFDKDTKAVSKHSMLHENMQMQKRYLPRYTDPVLSVRIMVDCLLQFGQGQLAKAEKVLMPNVETEIKNIIHREQARTYYRLDRRRPTTRTIRASVKDVNELKDFRRHFTAVLSSLGCIMMRYTHFAQCARTRIMADEELRASFQNPSQFLQPVLDKAYSVMQSELKNFLRACLQVTEGRKIVAPPTELENKNETKIFSFGVLEGEEEEEKEAEEEAKPDSKQDKKQDAKQQQQQPEPEPEPKPEEETAATESPKFSEMPASTFVSTVLFPMTNTKPQVQHALVFRRSMDRFTKLNEERADQLARASGETAHAMRRKSEREELAIEFLDRAIQNDVNPVVQQNAVRGTIETSELQDAFEPPDEANVYARADKIQPLDVAMVEACEGMLDHTEPLFMAIHRLPPGGEMYETNVSVLDFLHQNMLRVVEDKVKEICDETTADELLEGYGDNKGKLSAAIGKRDAFIGLLKAYEFDMNLLDAAQLGTDGANVDSNEKESPEKANNPLARGDGLPEKGVEREEAIMKQEIDLLGDYGYLDFLPDRQESLDYDVITKGELKKATCLSHSLLKVSSILEQRLKSRVKGSNKLLEGTSELHDKIKQIKKIGIRMAKFCHVEVLLQIIYKMAPVCNSTTLCAPDAVRIPTAVNALAEYMTQTMDYLRESTSNAMAAYTFSNVGQYLPACLMSTVRVIAHGEGIIDRAPLTMQGIESLDRSAAVLYKDLKAATGFQSQFFNIELTALAFERAATFTALMEMSKEELVQYYSKQSESEEFSDDDFELMFRMDGPRRRGDDKQFKRLKAAIKQNRKEKEEKKKEAGLAATTATT</sequence>
<gene>
    <name evidence="4" type="ORF">SEMRO_2150_G316680.1</name>
</gene>
<keyword evidence="1" id="KW-0653">Protein transport</keyword>
<organism evidence="4 5">
    <name type="scientific">Seminavis robusta</name>
    <dbReference type="NCBI Taxonomy" id="568900"/>
    <lineage>
        <taxon>Eukaryota</taxon>
        <taxon>Sar</taxon>
        <taxon>Stramenopiles</taxon>
        <taxon>Ochrophyta</taxon>
        <taxon>Bacillariophyta</taxon>
        <taxon>Bacillariophyceae</taxon>
        <taxon>Bacillariophycidae</taxon>
        <taxon>Naviculales</taxon>
        <taxon>Naviculaceae</taxon>
        <taxon>Seminavis</taxon>
    </lineage>
</organism>
<evidence type="ECO:0000256" key="2">
    <source>
        <dbReference type="SAM" id="Coils"/>
    </source>
</evidence>
<feature type="compositionally biased region" description="Basic and acidic residues" evidence="3">
    <location>
        <begin position="732"/>
        <end position="745"/>
    </location>
</feature>
<feature type="region of interest" description="Disordered" evidence="3">
    <location>
        <begin position="1318"/>
        <end position="1339"/>
    </location>
</feature>
<keyword evidence="1" id="KW-0268">Exocytosis</keyword>
<dbReference type="PANTHER" id="PTHR14146:SF0">
    <property type="entry name" value="EXOCYST COMPLEX COMPONENT 4"/>
    <property type="match status" value="1"/>
</dbReference>
<feature type="coiled-coil region" evidence="2">
    <location>
        <begin position="157"/>
        <end position="216"/>
    </location>
</feature>
<feature type="region of interest" description="Disordered" evidence="3">
    <location>
        <begin position="372"/>
        <end position="416"/>
    </location>
</feature>
<comment type="similarity">
    <text evidence="1">Belongs to the SEC8 family.</text>
</comment>
<feature type="region of interest" description="Disordered" evidence="3">
    <location>
        <begin position="720"/>
        <end position="775"/>
    </location>
</feature>
<keyword evidence="2" id="KW-0175">Coiled coil</keyword>
<dbReference type="EMBL" id="CAICTM010002148">
    <property type="protein sequence ID" value="CAB9528119.1"/>
    <property type="molecule type" value="Genomic_DNA"/>
</dbReference>
<dbReference type="GO" id="GO:0006893">
    <property type="term" value="P:Golgi to plasma membrane transport"/>
    <property type="evidence" value="ECO:0007669"/>
    <property type="project" value="TreeGrafter"/>
</dbReference>
<feature type="region of interest" description="Disordered" evidence="3">
    <location>
        <begin position="1"/>
        <end position="97"/>
    </location>
</feature>
<keyword evidence="1" id="KW-0813">Transport</keyword>
<evidence type="ECO:0000256" key="1">
    <source>
        <dbReference type="RuleBase" id="RU367079"/>
    </source>
</evidence>
<feature type="compositionally biased region" description="Basic and acidic residues" evidence="3">
    <location>
        <begin position="1319"/>
        <end position="1330"/>
    </location>
</feature>
<evidence type="ECO:0000313" key="5">
    <source>
        <dbReference type="Proteomes" id="UP001153069"/>
    </source>
</evidence>
<dbReference type="Proteomes" id="UP001153069">
    <property type="component" value="Unassembled WGS sequence"/>
</dbReference>
<keyword evidence="5" id="KW-1185">Reference proteome</keyword>
<dbReference type="GO" id="GO:0006612">
    <property type="term" value="P:protein targeting to membrane"/>
    <property type="evidence" value="ECO:0007669"/>
    <property type="project" value="UniProtKB-UniRule"/>
</dbReference>
<accession>A0A9N8EZY9</accession>
<feature type="compositionally biased region" description="Basic residues" evidence="3">
    <location>
        <begin position="1"/>
        <end position="19"/>
    </location>
</feature>
<evidence type="ECO:0000256" key="3">
    <source>
        <dbReference type="SAM" id="MobiDB-lite"/>
    </source>
</evidence>
<dbReference type="InterPro" id="IPR039682">
    <property type="entry name" value="Sec8/EXOC4"/>
</dbReference>
<feature type="region of interest" description="Disordered" evidence="3">
    <location>
        <begin position="1003"/>
        <end position="1028"/>
    </location>
</feature>
<evidence type="ECO:0000313" key="4">
    <source>
        <dbReference type="EMBL" id="CAB9528119.1"/>
    </source>
</evidence>
<protein>
    <recommendedName>
        <fullName evidence="1">Exocyst complex component Sec8</fullName>
    </recommendedName>
</protein>
<feature type="compositionally biased region" description="Acidic residues" evidence="3">
    <location>
        <begin position="720"/>
        <end position="731"/>
    </location>
</feature>
<reference evidence="4" key="1">
    <citation type="submission" date="2020-06" db="EMBL/GenBank/DDBJ databases">
        <authorList>
            <consortium name="Plant Systems Biology data submission"/>
        </authorList>
    </citation>
    <scope>NUCLEOTIDE SEQUENCE</scope>
    <source>
        <strain evidence="4">D6</strain>
    </source>
</reference>
<dbReference type="GO" id="GO:0090522">
    <property type="term" value="P:vesicle tethering involved in exocytosis"/>
    <property type="evidence" value="ECO:0007669"/>
    <property type="project" value="UniProtKB-UniRule"/>
</dbReference>
<dbReference type="GO" id="GO:0015031">
    <property type="term" value="P:protein transport"/>
    <property type="evidence" value="ECO:0007669"/>
    <property type="project" value="UniProtKB-KW"/>
</dbReference>
<proteinExistence type="inferred from homology"/>
<dbReference type="GO" id="GO:0000145">
    <property type="term" value="C:exocyst"/>
    <property type="evidence" value="ECO:0007669"/>
    <property type="project" value="UniProtKB-UniRule"/>
</dbReference>
<comment type="function">
    <text evidence="1">Component of the exocyst complex involved in the docking of exocytic vesicles with fusion sites on the plasma membrane.</text>
</comment>
<name>A0A9N8EZY9_9STRA</name>
<feature type="compositionally biased region" description="Basic and acidic residues" evidence="3">
    <location>
        <begin position="23"/>
        <end position="50"/>
    </location>
</feature>
<feature type="compositionally biased region" description="Low complexity" evidence="3">
    <location>
        <begin position="405"/>
        <end position="416"/>
    </location>
</feature>
<comment type="caution">
    <text evidence="4">The sequence shown here is derived from an EMBL/GenBank/DDBJ whole genome shotgun (WGS) entry which is preliminary data.</text>
</comment>